<dbReference type="InterPro" id="IPR001611">
    <property type="entry name" value="Leu-rich_rpt"/>
</dbReference>
<dbReference type="InterPro" id="IPR052394">
    <property type="entry name" value="LRR-containing"/>
</dbReference>
<dbReference type="SUPFAM" id="SSF47473">
    <property type="entry name" value="EF-hand"/>
    <property type="match status" value="1"/>
</dbReference>
<dbReference type="SUPFAM" id="SSF52047">
    <property type="entry name" value="RNI-like"/>
    <property type="match status" value="1"/>
</dbReference>
<evidence type="ECO:0000313" key="3">
    <source>
        <dbReference type="EMBL" id="CAC5385863.1"/>
    </source>
</evidence>
<dbReference type="SMART" id="SM00368">
    <property type="entry name" value="LRR_RI"/>
    <property type="match status" value="7"/>
</dbReference>
<dbReference type="InterPro" id="IPR011992">
    <property type="entry name" value="EF-hand-dom_pair"/>
</dbReference>
<feature type="region of interest" description="Disordered" evidence="1">
    <location>
        <begin position="657"/>
        <end position="725"/>
    </location>
</feature>
<dbReference type="GO" id="GO:0005509">
    <property type="term" value="F:calcium ion binding"/>
    <property type="evidence" value="ECO:0007669"/>
    <property type="project" value="InterPro"/>
</dbReference>
<sequence length="725" mass="82123">MVFGRREAAEKARKRWDKLKRFVRTGAYLDDWSAPQSLMTVANTIRRMNSREKTMLSVGFETSRSNKGLDTPRSCESSENKIIEHLQHELTKRDISLSSKSVSRPILMSSKHRPLNTSDLLRETTGTEFEYDEGEEVKLADLKSVTREKRRLVKTEDIYYAACSLCRVSPVSNFLKQCSTFKADLKNSFLSARDVKALSISLVRDNRICSLDVSGNEIGAIGVMYVAEMMVENNTIVELNLSGTIPGKEGLEALADLIKNNKTLRVLRLEDNKIEHTEMEHIIRIIENVPTLEEIHLGHNSLGFEGGNMLAKLIATNTTLKVLDLQWNQIRKDTAKSICKALADNETLWSLNLSWNGLGKEGCIELAQSLKKNTKLADLNVSSNRIDMTSLRFLLHGLVQNKGIRYFQMGRNPITTEGAKAVIKAIQMSKHSRLESIQLEDISIDDQFLELMKELKESKSIRVTHGERIAGGNAVTEKDHDPHDLNRFDPVMVLVEYMRIDNLRLIDFFQYLDSSSREKLSKGNFRDGVANLGIPLTEHHLDIVMQKIDLKKDGFVDLEEFMTVHREMSRQITQRTTRAKSKKKEDEGLVGLRKILREIIEKRNKTNKEKAKIKLSLAAATRMLTTPRRFSVAGTQRIEADSSNVNTRPTSTASIRVHTPISETPRDKSTPLRSTNARRPTNSRRGSFYRPVLNVPKRPSSSLNKNVTFSERNPSANIPKEVPVA</sequence>
<dbReference type="Pfam" id="PF13499">
    <property type="entry name" value="EF-hand_7"/>
    <property type="match status" value="1"/>
</dbReference>
<protein>
    <recommendedName>
        <fullName evidence="2">EF-hand domain-containing protein</fullName>
    </recommendedName>
</protein>
<dbReference type="Proteomes" id="UP000507470">
    <property type="component" value="Unassembled WGS sequence"/>
</dbReference>
<keyword evidence="4" id="KW-1185">Reference proteome</keyword>
<dbReference type="InterPro" id="IPR002048">
    <property type="entry name" value="EF_hand_dom"/>
</dbReference>
<evidence type="ECO:0000256" key="1">
    <source>
        <dbReference type="SAM" id="MobiDB-lite"/>
    </source>
</evidence>
<proteinExistence type="predicted"/>
<feature type="domain" description="EF-hand" evidence="2">
    <location>
        <begin position="536"/>
        <end position="571"/>
    </location>
</feature>
<name>A0A6J8BPV8_MYTCO</name>
<gene>
    <name evidence="3" type="ORF">MCOR_21365</name>
</gene>
<reference evidence="3 4" key="1">
    <citation type="submission" date="2020-06" db="EMBL/GenBank/DDBJ databases">
        <authorList>
            <person name="Li R."/>
            <person name="Bekaert M."/>
        </authorList>
    </citation>
    <scope>NUCLEOTIDE SEQUENCE [LARGE SCALE GENOMIC DNA]</scope>
    <source>
        <strain evidence="4">wild</strain>
    </source>
</reference>
<evidence type="ECO:0000313" key="4">
    <source>
        <dbReference type="Proteomes" id="UP000507470"/>
    </source>
</evidence>
<feature type="compositionally biased region" description="Polar residues" evidence="1">
    <location>
        <begin position="699"/>
        <end position="716"/>
    </location>
</feature>
<dbReference type="PANTHER" id="PTHR24114:SF2">
    <property type="entry name" value="F-BOX DOMAIN-CONTAINING PROTEIN-RELATED"/>
    <property type="match status" value="1"/>
</dbReference>
<organism evidence="3 4">
    <name type="scientific">Mytilus coruscus</name>
    <name type="common">Sea mussel</name>
    <dbReference type="NCBI Taxonomy" id="42192"/>
    <lineage>
        <taxon>Eukaryota</taxon>
        <taxon>Metazoa</taxon>
        <taxon>Spiralia</taxon>
        <taxon>Lophotrochozoa</taxon>
        <taxon>Mollusca</taxon>
        <taxon>Bivalvia</taxon>
        <taxon>Autobranchia</taxon>
        <taxon>Pteriomorphia</taxon>
        <taxon>Mytilida</taxon>
        <taxon>Mytiloidea</taxon>
        <taxon>Mytilidae</taxon>
        <taxon>Mytilinae</taxon>
        <taxon>Mytilus</taxon>
    </lineage>
</organism>
<feature type="compositionally biased region" description="Polar residues" evidence="1">
    <location>
        <begin position="671"/>
        <end position="685"/>
    </location>
</feature>
<dbReference type="AlphaFoldDB" id="A0A6J8BPV8"/>
<dbReference type="Pfam" id="PF13516">
    <property type="entry name" value="LRR_6"/>
    <property type="match status" value="3"/>
</dbReference>
<dbReference type="Gene3D" id="1.10.238.10">
    <property type="entry name" value="EF-hand"/>
    <property type="match status" value="1"/>
</dbReference>
<accession>A0A6J8BPV8</accession>
<dbReference type="InterPro" id="IPR032675">
    <property type="entry name" value="LRR_dom_sf"/>
</dbReference>
<dbReference type="PANTHER" id="PTHR24114">
    <property type="entry name" value="LEUCINE RICH REPEAT FAMILY PROTEIN"/>
    <property type="match status" value="1"/>
</dbReference>
<dbReference type="Gene3D" id="3.80.10.10">
    <property type="entry name" value="Ribonuclease Inhibitor"/>
    <property type="match status" value="1"/>
</dbReference>
<dbReference type="PROSITE" id="PS50222">
    <property type="entry name" value="EF_HAND_2"/>
    <property type="match status" value="1"/>
</dbReference>
<dbReference type="EMBL" id="CACVKT020003785">
    <property type="protein sequence ID" value="CAC5385863.1"/>
    <property type="molecule type" value="Genomic_DNA"/>
</dbReference>
<evidence type="ECO:0000259" key="2">
    <source>
        <dbReference type="PROSITE" id="PS50222"/>
    </source>
</evidence>
<dbReference type="OrthoDB" id="120976at2759"/>